<evidence type="ECO:0000256" key="11">
    <source>
        <dbReference type="ARBA" id="ARBA00022842"/>
    </source>
</evidence>
<dbReference type="InterPro" id="IPR027417">
    <property type="entry name" value="P-loop_NTPase"/>
</dbReference>
<evidence type="ECO:0000313" key="17">
    <source>
        <dbReference type="Proteomes" id="UP000580910"/>
    </source>
</evidence>
<dbReference type="NCBIfam" id="TIGR00150">
    <property type="entry name" value="T6A_YjeE"/>
    <property type="match status" value="1"/>
</dbReference>
<evidence type="ECO:0000256" key="6">
    <source>
        <dbReference type="ARBA" id="ARBA00022694"/>
    </source>
</evidence>
<evidence type="ECO:0000313" key="16">
    <source>
        <dbReference type="EMBL" id="MBA8802122.1"/>
    </source>
</evidence>
<reference evidence="16 17" key="1">
    <citation type="submission" date="2020-07" db="EMBL/GenBank/DDBJ databases">
        <title>Sequencing the genomes of 1000 actinobacteria strains.</title>
        <authorList>
            <person name="Klenk H.-P."/>
        </authorList>
    </citation>
    <scope>NUCLEOTIDE SEQUENCE [LARGE SCALE GENOMIC DNA]</scope>
    <source>
        <strain evidence="16 17">DSM 21349</strain>
    </source>
</reference>
<evidence type="ECO:0000256" key="13">
    <source>
        <dbReference type="ARBA" id="ARBA00032441"/>
    </source>
</evidence>
<dbReference type="InterPro" id="IPR003442">
    <property type="entry name" value="T6A_TsaE"/>
</dbReference>
<dbReference type="InterPro" id="IPR000086">
    <property type="entry name" value="NUDIX_hydrolase_dom"/>
</dbReference>
<dbReference type="Gene3D" id="3.40.630.30">
    <property type="match status" value="1"/>
</dbReference>
<dbReference type="SUPFAM" id="SSF55811">
    <property type="entry name" value="Nudix"/>
    <property type="match status" value="1"/>
</dbReference>
<comment type="subcellular location">
    <subcellularLocation>
        <location evidence="1">Cytoplasm</location>
    </subcellularLocation>
</comment>
<comment type="caution">
    <text evidence="16">The sequence shown here is derived from an EMBL/GenBank/DDBJ whole genome shotgun (WGS) entry which is preliminary data.</text>
</comment>
<feature type="domain" description="Nudix hydrolase" evidence="15">
    <location>
        <begin position="338"/>
        <end position="465"/>
    </location>
</feature>
<dbReference type="SUPFAM" id="SSF55729">
    <property type="entry name" value="Acyl-CoA N-acyltransferases (Nat)"/>
    <property type="match status" value="1"/>
</dbReference>
<evidence type="ECO:0000259" key="15">
    <source>
        <dbReference type="PROSITE" id="PS51462"/>
    </source>
</evidence>
<dbReference type="InterPro" id="IPR015797">
    <property type="entry name" value="NUDIX_hydrolase-like_dom_sf"/>
</dbReference>
<dbReference type="GO" id="GO:0005524">
    <property type="term" value="F:ATP binding"/>
    <property type="evidence" value="ECO:0007669"/>
    <property type="project" value="UniProtKB-KW"/>
</dbReference>
<dbReference type="GO" id="GO:0005737">
    <property type="term" value="C:cytoplasm"/>
    <property type="evidence" value="ECO:0007669"/>
    <property type="project" value="UniProtKB-SubCell"/>
</dbReference>
<keyword evidence="6" id="KW-0819">tRNA processing</keyword>
<dbReference type="InterPro" id="IPR020476">
    <property type="entry name" value="Nudix_hydrolase"/>
</dbReference>
<evidence type="ECO:0000256" key="4">
    <source>
        <dbReference type="ARBA" id="ARBA00019010"/>
    </source>
</evidence>
<dbReference type="GO" id="GO:0002949">
    <property type="term" value="P:tRNA threonylcarbamoyladenosine modification"/>
    <property type="evidence" value="ECO:0007669"/>
    <property type="project" value="InterPro"/>
</dbReference>
<gene>
    <name evidence="16" type="ORF">FB382_000413</name>
</gene>
<dbReference type="InterPro" id="IPR000182">
    <property type="entry name" value="GNAT_dom"/>
</dbReference>
<dbReference type="EMBL" id="JACGXA010000001">
    <property type="protein sequence ID" value="MBA8802122.1"/>
    <property type="molecule type" value="Genomic_DNA"/>
</dbReference>
<sequence length="471" mass="51137">MSLEVRRVGAESAGRLVAVIRAAFAARPPLDPPAAALSETEESLARMLEAGDGGILVTHRGVDVGALVLDPVGTTMYLRRFGVTPASQGHGIARVLIDAAVDAADGYDDLTVVTREELPKTRRFWERQGFREVYRDPPNVELRRPLRTFIFDAPDPDSMRDLGVALAEQLRAGDLIVLSGELGAGKTTFTQGIGAGLAVRGDVTSPTFVIAREHPSLESGPGLVHVDAYRLAGIDELDDLDLDTSLDEVVTVVEWGEGVAEGLAESRLEIRIIRALADEEPDGEDLDPRRVLMTPIGPRWYEMEVPGTHRPPLAEKLNENLLLDFFRCEESELGDLDPTIPLPLSLMVAEHDGRVVMVHNAWRREWELPGGEIEAGETPRDAAVREFREETGMAPGADVDFVGVATVQVGHERTIQFAALYRTTLDAVAKLAPHEEIDQMTAWDLASDLPGLSAIDAHLAQIAVESASEPA</sequence>
<name>A0A7W3P858_9ACTN</name>
<dbReference type="InterPro" id="IPR016181">
    <property type="entry name" value="Acyl_CoA_acyltransferase"/>
</dbReference>
<dbReference type="PROSITE" id="PS51462">
    <property type="entry name" value="NUDIX"/>
    <property type="match status" value="1"/>
</dbReference>
<evidence type="ECO:0000256" key="3">
    <source>
        <dbReference type="ARBA" id="ARBA00007599"/>
    </source>
</evidence>
<accession>A0A7W3P858</accession>
<proteinExistence type="inferred from homology"/>
<evidence type="ECO:0000256" key="5">
    <source>
        <dbReference type="ARBA" id="ARBA00022490"/>
    </source>
</evidence>
<dbReference type="PROSITE" id="PS51186">
    <property type="entry name" value="GNAT"/>
    <property type="match status" value="1"/>
</dbReference>
<dbReference type="SUPFAM" id="SSF52540">
    <property type="entry name" value="P-loop containing nucleoside triphosphate hydrolases"/>
    <property type="match status" value="1"/>
</dbReference>
<evidence type="ECO:0000256" key="1">
    <source>
        <dbReference type="ARBA" id="ARBA00004496"/>
    </source>
</evidence>
<evidence type="ECO:0000256" key="2">
    <source>
        <dbReference type="ARBA" id="ARBA00005582"/>
    </source>
</evidence>
<protein>
    <recommendedName>
        <fullName evidence="4">tRNA threonylcarbamoyladenosine biosynthesis protein TsaE</fullName>
    </recommendedName>
    <alternativeName>
        <fullName evidence="13">t(6)A37 threonylcarbamoyladenosine biosynthesis protein TsaE</fullName>
    </alternativeName>
</protein>
<evidence type="ECO:0000256" key="9">
    <source>
        <dbReference type="ARBA" id="ARBA00022801"/>
    </source>
</evidence>
<dbReference type="CDD" id="cd04301">
    <property type="entry name" value="NAT_SF"/>
    <property type="match status" value="1"/>
</dbReference>
<dbReference type="Proteomes" id="UP000580910">
    <property type="component" value="Unassembled WGS sequence"/>
</dbReference>
<keyword evidence="17" id="KW-1185">Reference proteome</keyword>
<comment type="similarity">
    <text evidence="2">Belongs to the Nudix hydrolase family.</text>
</comment>
<dbReference type="RefSeq" id="WP_182536358.1">
    <property type="nucleotide sequence ID" value="NZ_JACGXA010000001.1"/>
</dbReference>
<evidence type="ECO:0000256" key="12">
    <source>
        <dbReference type="ARBA" id="ARBA00024908"/>
    </source>
</evidence>
<comment type="similarity">
    <text evidence="3">Belongs to the TsaE family.</text>
</comment>
<keyword evidence="5" id="KW-0963">Cytoplasm</keyword>
<dbReference type="InterPro" id="IPR020084">
    <property type="entry name" value="NUDIX_hydrolase_CS"/>
</dbReference>
<dbReference type="AlphaFoldDB" id="A0A7W3P858"/>
<comment type="function">
    <text evidence="12">Required for the formation of a threonylcarbamoyl group on adenosine at position 37 (t(6)A37) in tRNAs that read codons beginning with adenine. Is involved in the transfer of the threonylcarbamoyl moiety of threonylcarbamoyl-AMP (TC-AMP) to the N6 group of A37, together with TsaD and TsaB. TsaE seems to play an indirect role in the t(6)A biosynthesis pathway, possibly in regulating the core enzymatic function of TsaD.</text>
</comment>
<dbReference type="PANTHER" id="PTHR33540:SF2">
    <property type="entry name" value="TRNA THREONYLCARBAMOYLADENOSINE BIOSYNTHESIS PROTEIN TSAE"/>
    <property type="match status" value="1"/>
</dbReference>
<keyword evidence="11" id="KW-0460">Magnesium</keyword>
<evidence type="ECO:0000259" key="14">
    <source>
        <dbReference type="PROSITE" id="PS51186"/>
    </source>
</evidence>
<dbReference type="PANTHER" id="PTHR33540">
    <property type="entry name" value="TRNA THREONYLCARBAMOYLADENOSINE BIOSYNTHESIS PROTEIN TSAE"/>
    <property type="match status" value="1"/>
</dbReference>
<keyword evidence="7" id="KW-0479">Metal-binding</keyword>
<dbReference type="Gene3D" id="3.90.79.10">
    <property type="entry name" value="Nucleoside Triphosphate Pyrophosphohydrolase"/>
    <property type="match status" value="1"/>
</dbReference>
<keyword evidence="9" id="KW-0378">Hydrolase</keyword>
<evidence type="ECO:0000256" key="8">
    <source>
        <dbReference type="ARBA" id="ARBA00022741"/>
    </source>
</evidence>
<organism evidence="16 17">
    <name type="scientific">Nocardioides ginsengisegetis</name>
    <dbReference type="NCBI Taxonomy" id="661491"/>
    <lineage>
        <taxon>Bacteria</taxon>
        <taxon>Bacillati</taxon>
        <taxon>Actinomycetota</taxon>
        <taxon>Actinomycetes</taxon>
        <taxon>Propionibacteriales</taxon>
        <taxon>Nocardioidaceae</taxon>
        <taxon>Nocardioides</taxon>
    </lineage>
</organism>
<dbReference type="GO" id="GO:0016787">
    <property type="term" value="F:hydrolase activity"/>
    <property type="evidence" value="ECO:0007669"/>
    <property type="project" value="UniProtKB-KW"/>
</dbReference>
<evidence type="ECO:0000256" key="10">
    <source>
        <dbReference type="ARBA" id="ARBA00022840"/>
    </source>
</evidence>
<dbReference type="PROSITE" id="PS00893">
    <property type="entry name" value="NUDIX_BOX"/>
    <property type="match status" value="1"/>
</dbReference>
<keyword evidence="10" id="KW-0067">ATP-binding</keyword>
<dbReference type="GO" id="GO:0046872">
    <property type="term" value="F:metal ion binding"/>
    <property type="evidence" value="ECO:0007669"/>
    <property type="project" value="UniProtKB-KW"/>
</dbReference>
<dbReference type="Pfam" id="PF02367">
    <property type="entry name" value="TsaE"/>
    <property type="match status" value="1"/>
</dbReference>
<evidence type="ECO:0000256" key="7">
    <source>
        <dbReference type="ARBA" id="ARBA00022723"/>
    </source>
</evidence>
<dbReference type="Pfam" id="PF13508">
    <property type="entry name" value="Acetyltransf_7"/>
    <property type="match status" value="1"/>
</dbReference>
<dbReference type="Pfam" id="PF00293">
    <property type="entry name" value="NUDIX"/>
    <property type="match status" value="1"/>
</dbReference>
<keyword evidence="8" id="KW-0547">Nucleotide-binding</keyword>
<dbReference type="GO" id="GO:0016747">
    <property type="term" value="F:acyltransferase activity, transferring groups other than amino-acyl groups"/>
    <property type="evidence" value="ECO:0007669"/>
    <property type="project" value="InterPro"/>
</dbReference>
<feature type="domain" description="N-acetyltransferase" evidence="14">
    <location>
        <begin position="3"/>
        <end position="147"/>
    </location>
</feature>
<dbReference type="Gene3D" id="3.40.50.300">
    <property type="entry name" value="P-loop containing nucleotide triphosphate hydrolases"/>
    <property type="match status" value="1"/>
</dbReference>
<dbReference type="PRINTS" id="PR00502">
    <property type="entry name" value="NUDIXFAMILY"/>
</dbReference>